<sequence length="170" mass="18779">MNIGAGAGEPEAFARAGPSSGQRFWINTVSLDHVEAAIQGGFTQADHGAGTRLRQPRPGDEMVFYSPRTSLRGGKPVRQFTAWATITGDKPYQAQVSDDFRPWRLAVTFHACERVDAKPLADQLSFITDTAHWGLPFRRGLFHIPQRDFSTITAHMVARGDTEPETVGER</sequence>
<comment type="similarity">
    <text evidence="1">Belongs to the UPF0310 family.</text>
</comment>
<dbReference type="Pfam" id="PF01878">
    <property type="entry name" value="EVE"/>
    <property type="match status" value="1"/>
</dbReference>
<proteinExistence type="inferred from homology"/>
<dbReference type="InterPro" id="IPR002740">
    <property type="entry name" value="EVE_domain"/>
</dbReference>
<dbReference type="InterPro" id="IPR022996">
    <property type="entry name" value="UPF0310"/>
</dbReference>
<dbReference type="SUPFAM" id="SSF88697">
    <property type="entry name" value="PUA domain-like"/>
    <property type="match status" value="1"/>
</dbReference>
<dbReference type="InterPro" id="IPR015947">
    <property type="entry name" value="PUA-like_sf"/>
</dbReference>
<name>A0ABW7SLZ8_9ACTN</name>
<evidence type="ECO:0000259" key="2">
    <source>
        <dbReference type="Pfam" id="PF01878"/>
    </source>
</evidence>
<accession>A0ABW7SLZ8</accession>
<gene>
    <name evidence="3" type="ORF">ACH4OY_18835</name>
</gene>
<dbReference type="Proteomes" id="UP001611075">
    <property type="component" value="Unassembled WGS sequence"/>
</dbReference>
<evidence type="ECO:0000313" key="3">
    <source>
        <dbReference type="EMBL" id="MFI0794719.1"/>
    </source>
</evidence>
<protein>
    <recommendedName>
        <fullName evidence="1">UPF0310 protein ACH4OY_18835</fullName>
    </recommendedName>
</protein>
<dbReference type="CDD" id="cd21132">
    <property type="entry name" value="EVE-like"/>
    <property type="match status" value="1"/>
</dbReference>
<dbReference type="RefSeq" id="WP_396681292.1">
    <property type="nucleotide sequence ID" value="NZ_JBIRPU010000013.1"/>
</dbReference>
<evidence type="ECO:0000256" key="1">
    <source>
        <dbReference type="HAMAP-Rule" id="MF_00771"/>
    </source>
</evidence>
<comment type="caution">
    <text evidence="3">The sequence shown here is derived from an EMBL/GenBank/DDBJ whole genome shotgun (WGS) entry which is preliminary data.</text>
</comment>
<dbReference type="Gene3D" id="3.10.590.10">
    <property type="entry name" value="ph1033 like domains"/>
    <property type="match status" value="1"/>
</dbReference>
<evidence type="ECO:0000313" key="4">
    <source>
        <dbReference type="Proteomes" id="UP001611075"/>
    </source>
</evidence>
<keyword evidence="4" id="KW-1185">Reference proteome</keyword>
<feature type="domain" description="EVE" evidence="2">
    <location>
        <begin position="28"/>
        <end position="153"/>
    </location>
</feature>
<dbReference type="HAMAP" id="MF_00771">
    <property type="entry name" value="UPF0310"/>
    <property type="match status" value="1"/>
</dbReference>
<organism evidence="3 4">
    <name type="scientific">Micromonospora rubida</name>
    <dbReference type="NCBI Taxonomy" id="2697657"/>
    <lineage>
        <taxon>Bacteria</taxon>
        <taxon>Bacillati</taxon>
        <taxon>Actinomycetota</taxon>
        <taxon>Actinomycetes</taxon>
        <taxon>Micromonosporales</taxon>
        <taxon>Micromonosporaceae</taxon>
        <taxon>Micromonospora</taxon>
    </lineage>
</organism>
<reference evidence="3 4" key="1">
    <citation type="submission" date="2024-10" db="EMBL/GenBank/DDBJ databases">
        <title>The Natural Products Discovery Center: Release of the First 8490 Sequenced Strains for Exploring Actinobacteria Biosynthetic Diversity.</title>
        <authorList>
            <person name="Kalkreuter E."/>
            <person name="Kautsar S.A."/>
            <person name="Yang D."/>
            <person name="Bader C.D."/>
            <person name="Teijaro C.N."/>
            <person name="Fluegel L."/>
            <person name="Davis C.M."/>
            <person name="Simpson J.R."/>
            <person name="Lauterbach L."/>
            <person name="Steele A.D."/>
            <person name="Gui C."/>
            <person name="Meng S."/>
            <person name="Li G."/>
            <person name="Viehrig K."/>
            <person name="Ye F."/>
            <person name="Su P."/>
            <person name="Kiefer A.F."/>
            <person name="Nichols A."/>
            <person name="Cepeda A.J."/>
            <person name="Yan W."/>
            <person name="Fan B."/>
            <person name="Jiang Y."/>
            <person name="Adhikari A."/>
            <person name="Zheng C.-J."/>
            <person name="Schuster L."/>
            <person name="Cowan T.M."/>
            <person name="Smanski M.J."/>
            <person name="Chevrette M.G."/>
            <person name="De Carvalho L.P.S."/>
            <person name="Shen B."/>
        </authorList>
    </citation>
    <scope>NUCLEOTIDE SEQUENCE [LARGE SCALE GENOMIC DNA]</scope>
    <source>
        <strain evidence="3 4">NPDC021253</strain>
    </source>
</reference>
<dbReference type="EMBL" id="JBIRPU010000013">
    <property type="protein sequence ID" value="MFI0794719.1"/>
    <property type="molecule type" value="Genomic_DNA"/>
</dbReference>